<dbReference type="PANTHER" id="PTHR30231">
    <property type="entry name" value="DNA POLYMERASE III SUBUNIT EPSILON"/>
    <property type="match status" value="1"/>
</dbReference>
<dbReference type="InterPro" id="IPR006054">
    <property type="entry name" value="DnaQ"/>
</dbReference>
<evidence type="ECO:0000256" key="1">
    <source>
        <dbReference type="ARBA" id="ARBA00022839"/>
    </source>
</evidence>
<dbReference type="eggNOG" id="COG2176">
    <property type="taxonomic scope" value="Bacteria"/>
</dbReference>
<dbReference type="SMART" id="SM00479">
    <property type="entry name" value="EXOIII"/>
    <property type="match status" value="1"/>
</dbReference>
<comment type="caution">
    <text evidence="4">The sequence shown here is derived from an EMBL/GenBank/DDBJ whole genome shotgun (WGS) entry which is preliminary data.</text>
</comment>
<keyword evidence="1" id="KW-0540">Nuclease</keyword>
<dbReference type="STRING" id="888050.HMPREF9004_1587"/>
<dbReference type="GO" id="GO:0005829">
    <property type="term" value="C:cytosol"/>
    <property type="evidence" value="ECO:0007669"/>
    <property type="project" value="TreeGrafter"/>
</dbReference>
<gene>
    <name evidence="4" type="ORF">HMPREF9004_1587</name>
</gene>
<evidence type="ECO:0000256" key="2">
    <source>
        <dbReference type="SAM" id="MobiDB-lite"/>
    </source>
</evidence>
<dbReference type="SUPFAM" id="SSF53098">
    <property type="entry name" value="Ribonuclease H-like"/>
    <property type="match status" value="1"/>
</dbReference>
<evidence type="ECO:0000313" key="4">
    <source>
        <dbReference type="EMBL" id="ENO17677.1"/>
    </source>
</evidence>
<name>N6X2L0_9ACTO</name>
<keyword evidence="5" id="KW-1185">Reference proteome</keyword>
<keyword evidence="4" id="KW-0548">Nucleotidyltransferase</keyword>
<dbReference type="InterPro" id="IPR012337">
    <property type="entry name" value="RNaseH-like_sf"/>
</dbReference>
<keyword evidence="1" id="KW-0269">Exonuclease</keyword>
<keyword evidence="1" id="KW-0378">Hydrolase</keyword>
<dbReference type="NCBIfam" id="TIGR00573">
    <property type="entry name" value="dnaq"/>
    <property type="match status" value="1"/>
</dbReference>
<organism evidence="4 5">
    <name type="scientific">Schaalia cardiffensis F0333</name>
    <dbReference type="NCBI Taxonomy" id="888050"/>
    <lineage>
        <taxon>Bacteria</taxon>
        <taxon>Bacillati</taxon>
        <taxon>Actinomycetota</taxon>
        <taxon>Actinomycetes</taxon>
        <taxon>Actinomycetales</taxon>
        <taxon>Actinomycetaceae</taxon>
        <taxon>Schaalia</taxon>
    </lineage>
</organism>
<accession>N6X2L0</accession>
<feature type="compositionally biased region" description="Polar residues" evidence="2">
    <location>
        <begin position="222"/>
        <end position="237"/>
    </location>
</feature>
<dbReference type="GO" id="GO:0003677">
    <property type="term" value="F:DNA binding"/>
    <property type="evidence" value="ECO:0007669"/>
    <property type="project" value="InterPro"/>
</dbReference>
<dbReference type="GO" id="GO:0003887">
    <property type="term" value="F:DNA-directed DNA polymerase activity"/>
    <property type="evidence" value="ECO:0007669"/>
    <property type="project" value="UniProtKB-EC"/>
</dbReference>
<evidence type="ECO:0000259" key="3">
    <source>
        <dbReference type="SMART" id="SM00479"/>
    </source>
</evidence>
<dbReference type="EMBL" id="AQHZ01000024">
    <property type="protein sequence ID" value="ENO17677.1"/>
    <property type="molecule type" value="Genomic_DNA"/>
</dbReference>
<keyword evidence="4" id="KW-0808">Transferase</keyword>
<dbReference type="Pfam" id="PF00929">
    <property type="entry name" value="RNase_T"/>
    <property type="match status" value="1"/>
</dbReference>
<dbReference type="PATRIC" id="fig|888050.3.peg.1523"/>
<feature type="region of interest" description="Disordered" evidence="2">
    <location>
        <begin position="214"/>
        <end position="255"/>
    </location>
</feature>
<dbReference type="GO" id="GO:0045004">
    <property type="term" value="P:DNA replication proofreading"/>
    <property type="evidence" value="ECO:0007669"/>
    <property type="project" value="TreeGrafter"/>
</dbReference>
<dbReference type="FunFam" id="3.30.420.10:FF:000045">
    <property type="entry name" value="3'-5' exonuclease DinG"/>
    <property type="match status" value="1"/>
</dbReference>
<proteinExistence type="predicted"/>
<dbReference type="CDD" id="cd06127">
    <property type="entry name" value="DEDDh"/>
    <property type="match status" value="1"/>
</dbReference>
<dbReference type="AlphaFoldDB" id="N6X2L0"/>
<dbReference type="HOGENOM" id="CLU_047806_7_2_11"/>
<dbReference type="InterPro" id="IPR013520">
    <property type="entry name" value="Ribonucl_H"/>
</dbReference>
<evidence type="ECO:0000313" key="5">
    <source>
        <dbReference type="Proteomes" id="UP000013015"/>
    </source>
</evidence>
<dbReference type="Proteomes" id="UP000013015">
    <property type="component" value="Unassembled WGS sequence"/>
</dbReference>
<feature type="domain" description="Exonuclease" evidence="3">
    <location>
        <begin position="25"/>
        <end position="197"/>
    </location>
</feature>
<dbReference type="PANTHER" id="PTHR30231:SF41">
    <property type="entry name" value="DNA POLYMERASE III SUBUNIT EPSILON"/>
    <property type="match status" value="1"/>
</dbReference>
<dbReference type="EC" id="2.7.7.7" evidence="4"/>
<dbReference type="InterPro" id="IPR036397">
    <property type="entry name" value="RNaseH_sf"/>
</dbReference>
<dbReference type="Gene3D" id="3.30.420.10">
    <property type="entry name" value="Ribonuclease H-like superfamily/Ribonuclease H"/>
    <property type="match status" value="1"/>
</dbReference>
<sequence>MGEAQRADTMLLELPGLEQRIEDASFLIVDLETTGLGARARITEIGAIIVSGGSIRDEFQSMVNPMQAIPPRITSLTGITQSMVEEAETIERVLPSFLTWSGLLSTTPPLLVAHNASFDLGFLKRAARRLEIPWPKSGVVDTLALARLALPRPLVSNHKLSTLVSHFKVDPGHAHRALADARATWHVLEALVQLMQPNGMSSVSDLLKYARPLPRGRYPHTPSGSIPQPFSRSQPTERSPERENSAVPRAKTHKS</sequence>
<reference evidence="4 5" key="1">
    <citation type="submission" date="2013-03" db="EMBL/GenBank/DDBJ databases">
        <title>Reference genome for the Human Microbiome Project.</title>
        <authorList>
            <person name="Aqrawi P."/>
            <person name="Ayvaz T."/>
            <person name="Bess C."/>
            <person name="Blankenburg K."/>
            <person name="Coyle M."/>
            <person name="Deng J."/>
            <person name="Forbes L."/>
            <person name="Fowler G."/>
            <person name="Francisco L."/>
            <person name="Fu Q."/>
            <person name="Gibbs R."/>
            <person name="Gross S."/>
            <person name="Gubbala S."/>
            <person name="Hale W."/>
            <person name="Hemphill L."/>
            <person name="Highlander S."/>
            <person name="Hirani K."/>
            <person name="Jackson L."/>
            <person name="Jakkamsetti A."/>
            <person name="Javaid M."/>
            <person name="Jayaseelan J.C."/>
            <person name="Jiang H."/>
            <person name="Joshi V."/>
            <person name="Korchina V."/>
            <person name="Kovar C."/>
            <person name="Lara F."/>
            <person name="Lee S."/>
            <person name="Liu Y."/>
            <person name="Mata R."/>
            <person name="Mathew T."/>
            <person name="Munidasa M."/>
            <person name="Muzny D."/>
            <person name="Nazareth L."/>
            <person name="Ngo R."/>
            <person name="Nguyen L."/>
            <person name="Nguyen N."/>
            <person name="Okwuonu G."/>
            <person name="Ongeri F."/>
            <person name="Palculict T."/>
            <person name="Patil S."/>
            <person name="Petrosino J."/>
            <person name="Pham C."/>
            <person name="Pham P."/>
            <person name="Pu L.-L."/>
            <person name="Qin X."/>
            <person name="Qu J."/>
            <person name="Reid J."/>
            <person name="Ross M."/>
            <person name="Ruth R."/>
            <person name="Saada N."/>
            <person name="San Lucas F."/>
            <person name="Santibanez J."/>
            <person name="Shang Y."/>
            <person name="Simmons D."/>
            <person name="Song X.-Z."/>
            <person name="Tang L.-Y."/>
            <person name="Thornton R."/>
            <person name="Warren J."/>
            <person name="Weissenberger G."/>
            <person name="Wilczek-Boney K."/>
            <person name="Worley K."/>
            <person name="Youmans B."/>
            <person name="Zhang J."/>
            <person name="Zhang L."/>
            <person name="Zhao Z."/>
            <person name="Zhou C."/>
            <person name="Zhu D."/>
            <person name="Zhu Y."/>
        </authorList>
    </citation>
    <scope>NUCLEOTIDE SEQUENCE [LARGE SCALE GENOMIC DNA]</scope>
    <source>
        <strain evidence="4 5">F0333</strain>
    </source>
</reference>
<protein>
    <submittedName>
        <fullName evidence="4">DNA polymerase III</fullName>
        <ecNumber evidence="4">2.7.7.7</ecNumber>
    </submittedName>
</protein>
<dbReference type="GO" id="GO:0008408">
    <property type="term" value="F:3'-5' exonuclease activity"/>
    <property type="evidence" value="ECO:0007669"/>
    <property type="project" value="TreeGrafter"/>
</dbReference>